<proteinExistence type="predicted"/>
<dbReference type="Pfam" id="PF16187">
    <property type="entry name" value="Peptidase_M16_M"/>
    <property type="match status" value="1"/>
</dbReference>
<dbReference type="Proteomes" id="UP000310200">
    <property type="component" value="Unassembled WGS sequence"/>
</dbReference>
<evidence type="ECO:0000313" key="4">
    <source>
        <dbReference type="Proteomes" id="UP000310200"/>
    </source>
</evidence>
<dbReference type="SUPFAM" id="SSF63411">
    <property type="entry name" value="LuxS/MPP-like metallohydrolase"/>
    <property type="match status" value="1"/>
</dbReference>
<dbReference type="GO" id="GO:0051603">
    <property type="term" value="P:proteolysis involved in protein catabolic process"/>
    <property type="evidence" value="ECO:0007669"/>
    <property type="project" value="TreeGrafter"/>
</dbReference>
<dbReference type="GO" id="GO:0005829">
    <property type="term" value="C:cytosol"/>
    <property type="evidence" value="ECO:0007669"/>
    <property type="project" value="TreeGrafter"/>
</dbReference>
<dbReference type="InterPro" id="IPR050626">
    <property type="entry name" value="Peptidase_M16"/>
</dbReference>
<dbReference type="GO" id="GO:0043171">
    <property type="term" value="P:peptide catabolic process"/>
    <property type="evidence" value="ECO:0007669"/>
    <property type="project" value="TreeGrafter"/>
</dbReference>
<dbReference type="GO" id="GO:0004222">
    <property type="term" value="F:metalloendopeptidase activity"/>
    <property type="evidence" value="ECO:0007669"/>
    <property type="project" value="TreeGrafter"/>
</dbReference>
<dbReference type="AlphaFoldDB" id="A0A4S2KSY9"/>
<evidence type="ECO:0000259" key="2">
    <source>
        <dbReference type="Pfam" id="PF16187"/>
    </source>
</evidence>
<keyword evidence="4" id="KW-1185">Reference proteome</keyword>
<dbReference type="STRING" id="300112.A0A4S2KSY9"/>
<reference evidence="3 4" key="1">
    <citation type="journal article" date="2019" name="Philos. Trans. R. Soc. Lond., B, Biol. Sci.">
        <title>Ant behaviour and brain gene expression of defending hosts depend on the ecological success of the intruding social parasite.</title>
        <authorList>
            <person name="Kaur R."/>
            <person name="Stoldt M."/>
            <person name="Jongepier E."/>
            <person name="Feldmeyer B."/>
            <person name="Menzel F."/>
            <person name="Bornberg-Bauer E."/>
            <person name="Foitzik S."/>
        </authorList>
    </citation>
    <scope>NUCLEOTIDE SEQUENCE [LARGE SCALE GENOMIC DNA]</scope>
    <source>
        <tissue evidence="3">Whole body</tissue>
    </source>
</reference>
<dbReference type="PANTHER" id="PTHR43690:SF18">
    <property type="entry name" value="INSULIN-DEGRADING ENZYME-RELATED"/>
    <property type="match status" value="1"/>
</dbReference>
<dbReference type="InterPro" id="IPR011249">
    <property type="entry name" value="Metalloenz_LuxS/M16"/>
</dbReference>
<accession>A0A4S2KSY9</accession>
<feature type="non-terminal residue" evidence="3">
    <location>
        <position position="1"/>
    </location>
</feature>
<feature type="domain" description="Peptidase M16 middle/third" evidence="2">
    <location>
        <begin position="5"/>
        <end position="119"/>
    </location>
</feature>
<organism evidence="3 4">
    <name type="scientific">Temnothorax longispinosus</name>
    <dbReference type="NCBI Taxonomy" id="300112"/>
    <lineage>
        <taxon>Eukaryota</taxon>
        <taxon>Metazoa</taxon>
        <taxon>Ecdysozoa</taxon>
        <taxon>Arthropoda</taxon>
        <taxon>Hexapoda</taxon>
        <taxon>Insecta</taxon>
        <taxon>Pterygota</taxon>
        <taxon>Neoptera</taxon>
        <taxon>Endopterygota</taxon>
        <taxon>Hymenoptera</taxon>
        <taxon>Apocrita</taxon>
        <taxon>Aculeata</taxon>
        <taxon>Formicoidea</taxon>
        <taxon>Formicidae</taxon>
        <taxon>Myrmicinae</taxon>
        <taxon>Temnothorax</taxon>
    </lineage>
</organism>
<name>A0A4S2KSY9_9HYME</name>
<comment type="caution">
    <text evidence="3">The sequence shown here is derived from an EMBL/GenBank/DDBJ whole genome shotgun (WGS) entry which is preliminary data.</text>
</comment>
<dbReference type="PANTHER" id="PTHR43690">
    <property type="entry name" value="NARDILYSIN"/>
    <property type="match status" value="1"/>
</dbReference>
<dbReference type="GO" id="GO:0046872">
    <property type="term" value="F:metal ion binding"/>
    <property type="evidence" value="ECO:0007669"/>
    <property type="project" value="UniProtKB-KW"/>
</dbReference>
<sequence>VPWFIPIIVMDTPFVRVWHKKDDEFFVPKATMIFDFSIRLHGSYQFQFDSYVCLLRESLKKYTYIANLAGIEWQITGTKYGINLVTDGYDEMQRVLLEKTLDQMINLEIDPMWFKILKECVCIINVVNFINLIEH</sequence>
<keyword evidence="1" id="KW-0479">Metal-binding</keyword>
<protein>
    <submittedName>
        <fullName evidence="3">Insulin-degrading enzyme</fullName>
    </submittedName>
</protein>
<dbReference type="GO" id="GO:0005739">
    <property type="term" value="C:mitochondrion"/>
    <property type="evidence" value="ECO:0007669"/>
    <property type="project" value="TreeGrafter"/>
</dbReference>
<dbReference type="EMBL" id="QBLH01001145">
    <property type="protein sequence ID" value="TGZ52920.1"/>
    <property type="molecule type" value="Genomic_DNA"/>
</dbReference>
<gene>
    <name evidence="3" type="ORF">DBV15_09985</name>
</gene>
<dbReference type="InterPro" id="IPR032632">
    <property type="entry name" value="Peptidase_M16_M"/>
</dbReference>
<dbReference type="Gene3D" id="3.30.830.10">
    <property type="entry name" value="Metalloenzyme, LuxS/M16 peptidase-like"/>
    <property type="match status" value="1"/>
</dbReference>
<evidence type="ECO:0000256" key="1">
    <source>
        <dbReference type="ARBA" id="ARBA00022723"/>
    </source>
</evidence>
<evidence type="ECO:0000313" key="3">
    <source>
        <dbReference type="EMBL" id="TGZ52920.1"/>
    </source>
</evidence>